<dbReference type="Pfam" id="PF00702">
    <property type="entry name" value="Hydrolase"/>
    <property type="match status" value="1"/>
</dbReference>
<reference evidence="4 5" key="1">
    <citation type="submission" date="2020-01" db="EMBL/GenBank/DDBJ databases">
        <title>Whole genome and functional gene identification of agarase of Vibrio HN897.</title>
        <authorList>
            <person name="Liu Y."/>
            <person name="Zhao Z."/>
        </authorList>
    </citation>
    <scope>NUCLEOTIDE SEQUENCE [LARGE SCALE GENOMIC DNA]</scope>
    <source>
        <strain evidence="4 5">HN897</strain>
    </source>
</reference>
<dbReference type="NCBIfam" id="NF008018">
    <property type="entry name" value="PRK10748.1"/>
    <property type="match status" value="1"/>
</dbReference>
<dbReference type="GO" id="GO:0009231">
    <property type="term" value="P:riboflavin biosynthetic process"/>
    <property type="evidence" value="ECO:0007669"/>
    <property type="project" value="TreeGrafter"/>
</dbReference>
<dbReference type="EC" id="3.1.3.104" evidence="4"/>
<gene>
    <name evidence="4" type="primary">yigB</name>
    <name evidence="4" type="ORF">GT360_00775</name>
</gene>
<protein>
    <submittedName>
        <fullName evidence="4">5-amino-6-(5-phospho-D-ribitylamino)uracil phosphatase YigB</fullName>
        <ecNumber evidence="4">3.1.3.104</ecNumber>
    </submittedName>
</protein>
<keyword evidence="5" id="KW-1185">Reference proteome</keyword>
<sequence>MIFYRPFSTIEAMTFDLDDTLYDNRPIIRRVEQQMVLWLHEQHPISKTRSLSWWHNTKLQVLAEQPELKHDVTRWRYRQIESGLNALGYSSAQAMKAAGEAIDEVLRLRSDFSVPQETHRVMSELSKRMPLIAITNGNVDVERIGLGQYFQRVYKAGPDGLSKPNADLFVQAVDLLNLPADKVLHVGDHLRSDVRGANLAGLKSCWINDQSSCLMKAKHATTLPDVEITRLASLLEL</sequence>
<evidence type="ECO:0000313" key="4">
    <source>
        <dbReference type="EMBL" id="QIA62167.1"/>
    </source>
</evidence>
<name>A0A7Z2T0S3_9VIBR</name>
<dbReference type="InterPro" id="IPR036412">
    <property type="entry name" value="HAD-like_sf"/>
</dbReference>
<dbReference type="PANTHER" id="PTHR46470:SF4">
    <property type="entry name" value="5-AMINO-6-(5-PHOSPHO-D-RIBITYLAMINO)URACIL PHOSPHATASE YIGB"/>
    <property type="match status" value="1"/>
</dbReference>
<evidence type="ECO:0000313" key="5">
    <source>
        <dbReference type="Proteomes" id="UP000464262"/>
    </source>
</evidence>
<dbReference type="PANTHER" id="PTHR46470">
    <property type="entry name" value="N-ACYLNEURAMINATE-9-PHOSPHATASE"/>
    <property type="match status" value="1"/>
</dbReference>
<dbReference type="NCBIfam" id="TIGR01549">
    <property type="entry name" value="HAD-SF-IA-v1"/>
    <property type="match status" value="1"/>
</dbReference>
<organism evidence="4 5">
    <name type="scientific">Vibrio astriarenae</name>
    <dbReference type="NCBI Taxonomy" id="1481923"/>
    <lineage>
        <taxon>Bacteria</taxon>
        <taxon>Pseudomonadati</taxon>
        <taxon>Pseudomonadota</taxon>
        <taxon>Gammaproteobacteria</taxon>
        <taxon>Vibrionales</taxon>
        <taxon>Vibrionaceae</taxon>
        <taxon>Vibrio</taxon>
    </lineage>
</organism>
<accession>A0A7Z2T0S3</accession>
<dbReference type="KEGG" id="vas:GT360_00775"/>
<dbReference type="InterPro" id="IPR023214">
    <property type="entry name" value="HAD_sf"/>
</dbReference>
<dbReference type="SFLD" id="SFLDG01129">
    <property type="entry name" value="C1.5:_HAD__Beta-PGM__Phosphata"/>
    <property type="match status" value="1"/>
</dbReference>
<evidence type="ECO:0000256" key="2">
    <source>
        <dbReference type="ARBA" id="ARBA00022801"/>
    </source>
</evidence>
<evidence type="ECO:0000256" key="3">
    <source>
        <dbReference type="ARBA" id="ARBA00022842"/>
    </source>
</evidence>
<dbReference type="InterPro" id="IPR006439">
    <property type="entry name" value="HAD-SF_hydro_IA"/>
</dbReference>
<proteinExistence type="predicted"/>
<dbReference type="AlphaFoldDB" id="A0A7Z2T0S3"/>
<dbReference type="Proteomes" id="UP000464262">
    <property type="component" value="Chromosome 1"/>
</dbReference>
<dbReference type="Gene3D" id="1.20.120.1600">
    <property type="match status" value="1"/>
</dbReference>
<dbReference type="RefSeq" id="WP_164647077.1">
    <property type="nucleotide sequence ID" value="NZ_CP047475.1"/>
</dbReference>
<keyword evidence="3" id="KW-0460">Magnesium</keyword>
<dbReference type="GO" id="GO:0043726">
    <property type="term" value="F:5-amino-6-(5-phosphoribitylamino)uracil phosphatase activity"/>
    <property type="evidence" value="ECO:0007669"/>
    <property type="project" value="UniProtKB-EC"/>
</dbReference>
<dbReference type="SUPFAM" id="SSF56784">
    <property type="entry name" value="HAD-like"/>
    <property type="match status" value="1"/>
</dbReference>
<dbReference type="SFLD" id="SFLDS00003">
    <property type="entry name" value="Haloacid_Dehalogenase"/>
    <property type="match status" value="1"/>
</dbReference>
<evidence type="ECO:0000256" key="1">
    <source>
        <dbReference type="ARBA" id="ARBA00001946"/>
    </source>
</evidence>
<keyword evidence="2 4" id="KW-0378">Hydrolase</keyword>
<dbReference type="EMBL" id="CP047475">
    <property type="protein sequence ID" value="QIA62167.1"/>
    <property type="molecule type" value="Genomic_DNA"/>
</dbReference>
<comment type="cofactor">
    <cofactor evidence="1">
        <name>Mg(2+)</name>
        <dbReference type="ChEBI" id="CHEBI:18420"/>
    </cofactor>
</comment>
<dbReference type="Gene3D" id="3.40.50.1000">
    <property type="entry name" value="HAD superfamily/HAD-like"/>
    <property type="match status" value="1"/>
</dbReference>
<dbReference type="InterPro" id="IPR051400">
    <property type="entry name" value="HAD-like_hydrolase"/>
</dbReference>